<dbReference type="NCBIfam" id="TIGR03558">
    <property type="entry name" value="oxido_grp_1"/>
    <property type="match status" value="1"/>
</dbReference>
<accession>A0A916REJ7</accession>
<dbReference type="Pfam" id="PF00296">
    <property type="entry name" value="Bac_luciferase"/>
    <property type="match status" value="1"/>
</dbReference>
<dbReference type="Gene3D" id="3.20.20.30">
    <property type="entry name" value="Luciferase-like domain"/>
    <property type="match status" value="1"/>
</dbReference>
<dbReference type="PANTHER" id="PTHR30137">
    <property type="entry name" value="LUCIFERASE-LIKE MONOOXYGENASE"/>
    <property type="match status" value="1"/>
</dbReference>
<evidence type="ECO:0000313" key="4">
    <source>
        <dbReference type="EMBL" id="GGA53670.1"/>
    </source>
</evidence>
<dbReference type="EMBL" id="BMIF01000001">
    <property type="protein sequence ID" value="GGA53670.1"/>
    <property type="molecule type" value="Genomic_DNA"/>
</dbReference>
<sequence length="327" mass="35656">MIPLSILDLARIREGSNAKEALDNARDVAAHAERWGYNRIWLAEHHNMAGIASSATSLAIQHVAAGTSTIRVGAGGIMLPNHAPYVIAEQFGTLAQLYPGRIDLGLGRAPGTDQLTLRALRRSPQASDTFPQDVLELQAYFAEAEPGQRIQAIPAAGTNVPLWILGSSNFGAMLAAELGLPYGFASHFAPEMLLPALSIYRNRFKPSEQLPRPYAMVGVNIVVADTDEEAKRLFTTQQMSFTSIFRGARGLSQPPIDDIETYWTDMEKAQVQRMLARAIVGSPATVKAGMQALVEETGADELIIVSDVYEHGKRLRSFELIADLWFG</sequence>
<organism evidence="4 5">
    <name type="scientific">Nitratireductor aestuarii</name>
    <dbReference type="NCBI Taxonomy" id="1735103"/>
    <lineage>
        <taxon>Bacteria</taxon>
        <taxon>Pseudomonadati</taxon>
        <taxon>Pseudomonadota</taxon>
        <taxon>Alphaproteobacteria</taxon>
        <taxon>Hyphomicrobiales</taxon>
        <taxon>Phyllobacteriaceae</taxon>
        <taxon>Nitratireductor</taxon>
    </lineage>
</organism>
<feature type="domain" description="Luciferase-like" evidence="3">
    <location>
        <begin position="4"/>
        <end position="300"/>
    </location>
</feature>
<dbReference type="GO" id="GO:0016705">
    <property type="term" value="F:oxidoreductase activity, acting on paired donors, with incorporation or reduction of molecular oxygen"/>
    <property type="evidence" value="ECO:0007669"/>
    <property type="project" value="InterPro"/>
</dbReference>
<comment type="similarity">
    <text evidence="1">To bacterial alkanal monooxygenase alpha and beta chains.</text>
</comment>
<name>A0A916REJ7_9HYPH</name>
<evidence type="ECO:0000256" key="1">
    <source>
        <dbReference type="ARBA" id="ARBA00007789"/>
    </source>
</evidence>
<evidence type="ECO:0000313" key="5">
    <source>
        <dbReference type="Proteomes" id="UP000636264"/>
    </source>
</evidence>
<dbReference type="InterPro" id="IPR050766">
    <property type="entry name" value="Bact_Lucif_Oxidored"/>
</dbReference>
<dbReference type="PANTHER" id="PTHR30137:SF6">
    <property type="entry name" value="LUCIFERASE-LIKE MONOOXYGENASE"/>
    <property type="match status" value="1"/>
</dbReference>
<dbReference type="InterPro" id="IPR019949">
    <property type="entry name" value="CmoO-like"/>
</dbReference>
<evidence type="ECO:0000256" key="2">
    <source>
        <dbReference type="ARBA" id="ARBA00074555"/>
    </source>
</evidence>
<gene>
    <name evidence="4" type="ORF">GCM10011385_03950</name>
</gene>
<dbReference type="FunFam" id="3.20.20.30:FF:000002">
    <property type="entry name" value="LLM class flavin-dependent oxidoreductase"/>
    <property type="match status" value="1"/>
</dbReference>
<dbReference type="AlphaFoldDB" id="A0A916REJ7"/>
<proteinExistence type="predicted"/>
<dbReference type="InterPro" id="IPR036661">
    <property type="entry name" value="Luciferase-like_sf"/>
</dbReference>
<dbReference type="RefSeq" id="WP_188719247.1">
    <property type="nucleotide sequence ID" value="NZ_BMIF01000001.1"/>
</dbReference>
<dbReference type="InterPro" id="IPR011251">
    <property type="entry name" value="Luciferase-like_dom"/>
</dbReference>
<keyword evidence="5" id="KW-1185">Reference proteome</keyword>
<comment type="caution">
    <text evidence="4">The sequence shown here is derived from an EMBL/GenBank/DDBJ whole genome shotgun (WGS) entry which is preliminary data.</text>
</comment>
<dbReference type="GO" id="GO:0005829">
    <property type="term" value="C:cytosol"/>
    <property type="evidence" value="ECO:0007669"/>
    <property type="project" value="TreeGrafter"/>
</dbReference>
<evidence type="ECO:0000259" key="3">
    <source>
        <dbReference type="Pfam" id="PF00296"/>
    </source>
</evidence>
<reference evidence="4" key="2">
    <citation type="submission" date="2020-09" db="EMBL/GenBank/DDBJ databases">
        <authorList>
            <person name="Sun Q."/>
            <person name="Zhou Y."/>
        </authorList>
    </citation>
    <scope>NUCLEOTIDE SEQUENCE</scope>
    <source>
        <strain evidence="4">CGMCC 1.15320</strain>
    </source>
</reference>
<dbReference type="SUPFAM" id="SSF51679">
    <property type="entry name" value="Bacterial luciferase-like"/>
    <property type="match status" value="1"/>
</dbReference>
<reference evidence="4" key="1">
    <citation type="journal article" date="2014" name="Int. J. Syst. Evol. Microbiol.">
        <title>Complete genome sequence of Corynebacterium casei LMG S-19264T (=DSM 44701T), isolated from a smear-ripened cheese.</title>
        <authorList>
            <consortium name="US DOE Joint Genome Institute (JGI-PGF)"/>
            <person name="Walter F."/>
            <person name="Albersmeier A."/>
            <person name="Kalinowski J."/>
            <person name="Ruckert C."/>
        </authorList>
    </citation>
    <scope>NUCLEOTIDE SEQUENCE</scope>
    <source>
        <strain evidence="4">CGMCC 1.15320</strain>
    </source>
</reference>
<protein>
    <recommendedName>
        <fullName evidence="2">Luciferase-like monooxygenase</fullName>
    </recommendedName>
</protein>
<dbReference type="CDD" id="cd00347">
    <property type="entry name" value="Flavin_utilizing_monoxygenases"/>
    <property type="match status" value="1"/>
</dbReference>
<dbReference type="Proteomes" id="UP000636264">
    <property type="component" value="Unassembled WGS sequence"/>
</dbReference>